<name>A0A561EMG7_9ACTN</name>
<dbReference type="EMBL" id="VIVR01000001">
    <property type="protein sequence ID" value="TWE16769.1"/>
    <property type="molecule type" value="Genomic_DNA"/>
</dbReference>
<dbReference type="InterPro" id="IPR001279">
    <property type="entry name" value="Metallo-B-lactamas"/>
</dbReference>
<accession>A0A561EMG7</accession>
<dbReference type="Gene3D" id="3.60.15.10">
    <property type="entry name" value="Ribonuclease Z/Hydroxyacylglutathione hydrolase-like"/>
    <property type="match status" value="1"/>
</dbReference>
<gene>
    <name evidence="2" type="ORF">FB465_1760</name>
</gene>
<reference evidence="2 3" key="1">
    <citation type="submission" date="2019-06" db="EMBL/GenBank/DDBJ databases">
        <title>Sequencing the genomes of 1000 actinobacteria strains.</title>
        <authorList>
            <person name="Klenk H.-P."/>
        </authorList>
    </citation>
    <scope>NUCLEOTIDE SEQUENCE [LARGE SCALE GENOMIC DNA]</scope>
    <source>
        <strain evidence="2 3">DSM 41649</strain>
    </source>
</reference>
<evidence type="ECO:0000313" key="3">
    <source>
        <dbReference type="Proteomes" id="UP000318416"/>
    </source>
</evidence>
<keyword evidence="3" id="KW-1185">Reference proteome</keyword>
<dbReference type="SMART" id="SM00849">
    <property type="entry name" value="Lactamase_B"/>
    <property type="match status" value="1"/>
</dbReference>
<dbReference type="PANTHER" id="PTHR46018:SF4">
    <property type="entry name" value="METALLO-HYDROLASE YHFI-RELATED"/>
    <property type="match status" value="1"/>
</dbReference>
<dbReference type="RefSeq" id="WP_145789165.1">
    <property type="nucleotide sequence ID" value="NZ_BAAABR010000079.1"/>
</dbReference>
<dbReference type="Proteomes" id="UP000318416">
    <property type="component" value="Unassembled WGS sequence"/>
</dbReference>
<dbReference type="InterPro" id="IPR036866">
    <property type="entry name" value="RibonucZ/Hydroxyglut_hydro"/>
</dbReference>
<dbReference type="PANTHER" id="PTHR46018">
    <property type="entry name" value="ZINC PHOSPHODIESTERASE ELAC PROTEIN 1"/>
    <property type="match status" value="1"/>
</dbReference>
<protein>
    <submittedName>
        <fullName evidence="2">Ribonuclease BN (tRNA processing enzyme)</fullName>
    </submittedName>
</protein>
<dbReference type="AlphaFoldDB" id="A0A561EMG7"/>
<evidence type="ECO:0000313" key="2">
    <source>
        <dbReference type="EMBL" id="TWE16769.1"/>
    </source>
</evidence>
<dbReference type="SUPFAM" id="SSF56281">
    <property type="entry name" value="Metallo-hydrolase/oxidoreductase"/>
    <property type="match status" value="1"/>
</dbReference>
<comment type="caution">
    <text evidence="2">The sequence shown here is derived from an EMBL/GenBank/DDBJ whole genome shotgun (WGS) entry which is preliminary data.</text>
</comment>
<organism evidence="2 3">
    <name type="scientific">Kitasatospora atroaurantiaca</name>
    <dbReference type="NCBI Taxonomy" id="285545"/>
    <lineage>
        <taxon>Bacteria</taxon>
        <taxon>Bacillati</taxon>
        <taxon>Actinomycetota</taxon>
        <taxon>Actinomycetes</taxon>
        <taxon>Kitasatosporales</taxon>
        <taxon>Streptomycetaceae</taxon>
        <taxon>Kitasatospora</taxon>
    </lineage>
</organism>
<dbReference type="GO" id="GO:0042781">
    <property type="term" value="F:3'-tRNA processing endoribonuclease activity"/>
    <property type="evidence" value="ECO:0007669"/>
    <property type="project" value="TreeGrafter"/>
</dbReference>
<evidence type="ECO:0000259" key="1">
    <source>
        <dbReference type="SMART" id="SM00849"/>
    </source>
</evidence>
<dbReference type="OrthoDB" id="9800940at2"/>
<dbReference type="Pfam" id="PF12706">
    <property type="entry name" value="Lactamase_B_2"/>
    <property type="match status" value="1"/>
</dbReference>
<proteinExistence type="predicted"/>
<dbReference type="CDD" id="cd07716">
    <property type="entry name" value="RNaseZ_short-form-like_MBL-fold"/>
    <property type="match status" value="1"/>
</dbReference>
<feature type="domain" description="Metallo-beta-lactamase" evidence="1">
    <location>
        <begin position="19"/>
        <end position="212"/>
    </location>
</feature>
<sequence>MRRLTVLGTCGGWPEAGRAASGFLLEYDGFRLVLDLGYATFPRLLEHCHGSDVDAVVVTHEHPDHCADLSALCRERYFAADRGPRVPLYCTPGVIERVQAMEPTEDLLDVFDVHRLPGAHRVGPFHLDAVPLPHHVPHAGVRVTAPGLTLAYSGDAGPDAALAELGAAADLFVIGATLQGPPPGDDPHHLMSALEAGTWATRAGARRLLLTHFWPGSDRALSVAEARSTFAGEVIAADEGRIVELG</sequence>